<dbReference type="InterPro" id="IPR051396">
    <property type="entry name" value="Bact_Antivir_Def_Nuclease"/>
</dbReference>
<dbReference type="Pfam" id="PF13304">
    <property type="entry name" value="AAA_21"/>
    <property type="match status" value="1"/>
</dbReference>
<dbReference type="SUPFAM" id="SSF52540">
    <property type="entry name" value="P-loop containing nucleoside triphosphate hydrolases"/>
    <property type="match status" value="1"/>
</dbReference>
<feature type="domain" description="ATPase AAA-type core" evidence="2">
    <location>
        <begin position="267"/>
        <end position="339"/>
    </location>
</feature>
<reference evidence="3" key="1">
    <citation type="submission" date="2021-05" db="EMBL/GenBank/DDBJ databases">
        <authorList>
            <person name="Sun Q."/>
            <person name="Inoue M."/>
        </authorList>
    </citation>
    <scope>NUCLEOTIDE SEQUENCE</scope>
    <source>
        <strain evidence="3">VKM B-3255</strain>
    </source>
</reference>
<dbReference type="InterPro" id="IPR041685">
    <property type="entry name" value="AAA_GajA/Old/RecF-like"/>
</dbReference>
<protein>
    <submittedName>
        <fullName evidence="3">AAA family ATPase</fullName>
    </submittedName>
</protein>
<proteinExistence type="predicted"/>
<dbReference type="EMBL" id="JAHCQH010000017">
    <property type="protein sequence ID" value="MBS9478075.1"/>
    <property type="molecule type" value="Genomic_DNA"/>
</dbReference>
<dbReference type="PANTHER" id="PTHR43581:SF4">
    <property type="entry name" value="ATP_GTP PHOSPHATASE"/>
    <property type="match status" value="1"/>
</dbReference>
<dbReference type="Gene3D" id="3.40.50.300">
    <property type="entry name" value="P-loop containing nucleotide triphosphate hydrolases"/>
    <property type="match status" value="2"/>
</dbReference>
<dbReference type="InterPro" id="IPR027417">
    <property type="entry name" value="P-loop_NTPase"/>
</dbReference>
<accession>A0ABS5R8S8</accession>
<dbReference type="Pfam" id="PF13175">
    <property type="entry name" value="AAA_15"/>
    <property type="match status" value="1"/>
</dbReference>
<gene>
    <name evidence="3" type="ORF">KIP89_13245</name>
</gene>
<evidence type="ECO:0000313" key="3">
    <source>
        <dbReference type="EMBL" id="MBS9478075.1"/>
    </source>
</evidence>
<feature type="domain" description="Endonuclease GajA/Old nuclease/RecF-like AAA" evidence="1">
    <location>
        <begin position="1"/>
        <end position="218"/>
    </location>
</feature>
<organism evidence="3 4">
    <name type="scientific">Ancylobacter radicis</name>
    <dbReference type="NCBI Taxonomy" id="2836179"/>
    <lineage>
        <taxon>Bacteria</taxon>
        <taxon>Pseudomonadati</taxon>
        <taxon>Pseudomonadota</taxon>
        <taxon>Alphaproteobacteria</taxon>
        <taxon>Hyphomicrobiales</taxon>
        <taxon>Xanthobacteraceae</taxon>
        <taxon>Ancylobacter</taxon>
    </lineage>
</organism>
<dbReference type="InterPro" id="IPR003959">
    <property type="entry name" value="ATPase_AAA_core"/>
</dbReference>
<evidence type="ECO:0000259" key="2">
    <source>
        <dbReference type="Pfam" id="PF13304"/>
    </source>
</evidence>
<sequence>MKIKSIRIRNYKCFSDSGFVNLSGSWNIIVGRNNVGKTSFVESFRLSRTKNKPHRSIDTPRGRVNSSGSYFDVRLDVGVDLIREFFEYSPEDFYLPYAPQPEAGGSSIEPSRFWEMGAISVDLLFSPGALASSAWPSHGLFEASRPGGLCAVYENSQGTKDLSDWRVQNTSMDSIPFAIDYMFPSRIYVFDDKRSARGEYIYRDSSKLEPDASNLAVVLSKMSANIDLFAEFNRNLSEIIDGIRGVSVTPRNDEFQILIWGVDPSTRRDDLAVPLSECGAGVGQVLSILYVAMTLPPGVIVIDEPNSFLNSGASKKLINVLKRYSQHQYIVSTHAPEVIAAAQPANLHLITNDGNVASVKTFGDAEVNDKRLILAEIGVSLSDVLSAERVIWVEGVTERECFDFILNTQLGGPIAGVSFLALRNTGDLTGKQAEAALDIYNSITRGGSIMPLSVVFSFDSEGKTADTMSEIKRRLGGKVRFLERRMTENYFLNPDAIAKVLNKYGEVDVTAEVIQSLLRECSHRRVPPNFSGEFGTGEFLKVVDGANLLVDIFHRASNSIHAYRKVVDGVELLKVILSDHRDSVVELIDFVDALVRTENG</sequence>
<evidence type="ECO:0000259" key="1">
    <source>
        <dbReference type="Pfam" id="PF13175"/>
    </source>
</evidence>
<comment type="caution">
    <text evidence="3">The sequence shown here is derived from an EMBL/GenBank/DDBJ whole genome shotgun (WGS) entry which is preliminary data.</text>
</comment>
<dbReference type="PANTHER" id="PTHR43581">
    <property type="entry name" value="ATP/GTP PHOSPHATASE"/>
    <property type="match status" value="1"/>
</dbReference>
<dbReference type="Proteomes" id="UP001166585">
    <property type="component" value="Unassembled WGS sequence"/>
</dbReference>
<name>A0ABS5R8S8_9HYPH</name>
<keyword evidence="4" id="KW-1185">Reference proteome</keyword>
<dbReference type="RefSeq" id="WP_213755896.1">
    <property type="nucleotide sequence ID" value="NZ_JAHCQH010000017.1"/>
</dbReference>
<evidence type="ECO:0000313" key="4">
    <source>
        <dbReference type="Proteomes" id="UP001166585"/>
    </source>
</evidence>